<reference evidence="2 3" key="1">
    <citation type="journal article" date="2023" name="G3 (Bethesda)">
        <title>A chromosome-length genome assembly and annotation of blackberry (Rubus argutus, cv. 'Hillquist').</title>
        <authorList>
            <person name="Bruna T."/>
            <person name="Aryal R."/>
            <person name="Dudchenko O."/>
            <person name="Sargent D.J."/>
            <person name="Mead D."/>
            <person name="Buti M."/>
            <person name="Cavallini A."/>
            <person name="Hytonen T."/>
            <person name="Andres J."/>
            <person name="Pham M."/>
            <person name="Weisz D."/>
            <person name="Mascagni F."/>
            <person name="Usai G."/>
            <person name="Natali L."/>
            <person name="Bassil N."/>
            <person name="Fernandez G.E."/>
            <person name="Lomsadze A."/>
            <person name="Armour M."/>
            <person name="Olukolu B."/>
            <person name="Poorten T."/>
            <person name="Britton C."/>
            <person name="Davik J."/>
            <person name="Ashrafi H."/>
            <person name="Aiden E.L."/>
            <person name="Borodovsky M."/>
            <person name="Worthington M."/>
        </authorList>
    </citation>
    <scope>NUCLEOTIDE SEQUENCE [LARGE SCALE GENOMIC DNA]</scope>
    <source>
        <strain evidence="2">PI 553951</strain>
    </source>
</reference>
<dbReference type="EMBL" id="JBEDUW010000003">
    <property type="protein sequence ID" value="KAK9935803.1"/>
    <property type="molecule type" value="Genomic_DNA"/>
</dbReference>
<dbReference type="Proteomes" id="UP001457282">
    <property type="component" value="Unassembled WGS sequence"/>
</dbReference>
<feature type="compositionally biased region" description="Low complexity" evidence="1">
    <location>
        <begin position="73"/>
        <end position="88"/>
    </location>
</feature>
<organism evidence="2 3">
    <name type="scientific">Rubus argutus</name>
    <name type="common">Southern blackberry</name>
    <dbReference type="NCBI Taxonomy" id="59490"/>
    <lineage>
        <taxon>Eukaryota</taxon>
        <taxon>Viridiplantae</taxon>
        <taxon>Streptophyta</taxon>
        <taxon>Embryophyta</taxon>
        <taxon>Tracheophyta</taxon>
        <taxon>Spermatophyta</taxon>
        <taxon>Magnoliopsida</taxon>
        <taxon>eudicotyledons</taxon>
        <taxon>Gunneridae</taxon>
        <taxon>Pentapetalae</taxon>
        <taxon>rosids</taxon>
        <taxon>fabids</taxon>
        <taxon>Rosales</taxon>
        <taxon>Rosaceae</taxon>
        <taxon>Rosoideae</taxon>
        <taxon>Rosoideae incertae sedis</taxon>
        <taxon>Rubus</taxon>
    </lineage>
</organism>
<proteinExistence type="predicted"/>
<accession>A0AAW1XIZ9</accession>
<name>A0AAW1XIZ9_RUBAR</name>
<keyword evidence="3" id="KW-1185">Reference proteome</keyword>
<evidence type="ECO:0000313" key="3">
    <source>
        <dbReference type="Proteomes" id="UP001457282"/>
    </source>
</evidence>
<protein>
    <submittedName>
        <fullName evidence="2">Uncharacterized protein</fullName>
    </submittedName>
</protein>
<sequence>MTIKLLTSLISHSHELLLQSTPRVLDSAPGLPPGPPWRHFILSVPERQLPEPEPEPPSLQNKAAAHPHRHGVPRSGPSHHSPSMSPPGFCSPPLLISGVNPRSPPSAISPSDSQKLPPSLTS</sequence>
<dbReference type="AlphaFoldDB" id="A0AAW1XIZ9"/>
<feature type="region of interest" description="Disordered" evidence="1">
    <location>
        <begin position="46"/>
        <end position="122"/>
    </location>
</feature>
<gene>
    <name evidence="2" type="ORF">M0R45_012679</name>
</gene>
<comment type="caution">
    <text evidence="2">The sequence shown here is derived from an EMBL/GenBank/DDBJ whole genome shotgun (WGS) entry which is preliminary data.</text>
</comment>
<evidence type="ECO:0000313" key="2">
    <source>
        <dbReference type="EMBL" id="KAK9935803.1"/>
    </source>
</evidence>
<feature type="compositionally biased region" description="Polar residues" evidence="1">
    <location>
        <begin position="106"/>
        <end position="122"/>
    </location>
</feature>
<evidence type="ECO:0000256" key="1">
    <source>
        <dbReference type="SAM" id="MobiDB-lite"/>
    </source>
</evidence>